<keyword evidence="3 4" id="KW-0808">Transferase</keyword>
<dbReference type="Pfam" id="PF00201">
    <property type="entry name" value="UDPGT"/>
    <property type="match status" value="1"/>
</dbReference>
<comment type="caution">
    <text evidence="6">The sequence shown here is derived from an EMBL/GenBank/DDBJ whole genome shotgun (WGS) entry which is preliminary data.</text>
</comment>
<dbReference type="PROSITE" id="PS00375">
    <property type="entry name" value="UDPGT"/>
    <property type="match status" value="1"/>
</dbReference>
<dbReference type="FunFam" id="3.40.50.2000:FF:000237">
    <property type="entry name" value="Glycosyltransferase"/>
    <property type="match status" value="1"/>
</dbReference>
<dbReference type="Proteomes" id="UP001372338">
    <property type="component" value="Unassembled WGS sequence"/>
</dbReference>
<reference evidence="6 7" key="1">
    <citation type="submission" date="2024-01" db="EMBL/GenBank/DDBJ databases">
        <title>The genomes of 5 underutilized Papilionoideae crops provide insights into root nodulation and disease resistanc.</title>
        <authorList>
            <person name="Yuan L."/>
        </authorList>
    </citation>
    <scope>NUCLEOTIDE SEQUENCE [LARGE SCALE GENOMIC DNA]</scope>
    <source>
        <strain evidence="6">ZHUSHIDOU_FW_LH</strain>
        <tissue evidence="6">Leaf</tissue>
    </source>
</reference>
<evidence type="ECO:0000313" key="7">
    <source>
        <dbReference type="Proteomes" id="UP001372338"/>
    </source>
</evidence>
<proteinExistence type="inferred from homology"/>
<organism evidence="6 7">
    <name type="scientific">Crotalaria pallida</name>
    <name type="common">Smooth rattlebox</name>
    <name type="synonym">Crotalaria striata</name>
    <dbReference type="NCBI Taxonomy" id="3830"/>
    <lineage>
        <taxon>Eukaryota</taxon>
        <taxon>Viridiplantae</taxon>
        <taxon>Streptophyta</taxon>
        <taxon>Embryophyta</taxon>
        <taxon>Tracheophyta</taxon>
        <taxon>Spermatophyta</taxon>
        <taxon>Magnoliopsida</taxon>
        <taxon>eudicotyledons</taxon>
        <taxon>Gunneridae</taxon>
        <taxon>Pentapetalae</taxon>
        <taxon>rosids</taxon>
        <taxon>fabids</taxon>
        <taxon>Fabales</taxon>
        <taxon>Fabaceae</taxon>
        <taxon>Papilionoideae</taxon>
        <taxon>50 kb inversion clade</taxon>
        <taxon>genistoids sensu lato</taxon>
        <taxon>core genistoids</taxon>
        <taxon>Crotalarieae</taxon>
        <taxon>Crotalaria</taxon>
    </lineage>
</organism>
<evidence type="ECO:0000256" key="5">
    <source>
        <dbReference type="RuleBase" id="RU362057"/>
    </source>
</evidence>
<evidence type="ECO:0000256" key="3">
    <source>
        <dbReference type="ARBA" id="ARBA00022679"/>
    </source>
</evidence>
<dbReference type="GO" id="GO:0080043">
    <property type="term" value="F:quercetin 3-O-glucosyltransferase activity"/>
    <property type="evidence" value="ECO:0007669"/>
    <property type="project" value="TreeGrafter"/>
</dbReference>
<dbReference type="InterPro" id="IPR035595">
    <property type="entry name" value="UDP_glycos_trans_CS"/>
</dbReference>
<dbReference type="FunFam" id="3.40.50.2000:FF:000057">
    <property type="entry name" value="Glycosyltransferase"/>
    <property type="match status" value="1"/>
</dbReference>
<dbReference type="EC" id="2.4.1.-" evidence="5"/>
<dbReference type="AlphaFoldDB" id="A0AAN9ECF0"/>
<protein>
    <recommendedName>
        <fullName evidence="5">Glycosyltransferase</fullName>
        <ecNumber evidence="5">2.4.1.-</ecNumber>
    </recommendedName>
</protein>
<evidence type="ECO:0000313" key="6">
    <source>
        <dbReference type="EMBL" id="KAK7247282.1"/>
    </source>
</evidence>
<comment type="similarity">
    <text evidence="1 4">Belongs to the UDP-glycosyltransferase family.</text>
</comment>
<keyword evidence="7" id="KW-1185">Reference proteome</keyword>
<evidence type="ECO:0000256" key="1">
    <source>
        <dbReference type="ARBA" id="ARBA00009995"/>
    </source>
</evidence>
<evidence type="ECO:0000256" key="4">
    <source>
        <dbReference type="RuleBase" id="RU003718"/>
    </source>
</evidence>
<dbReference type="Gene3D" id="3.40.50.2000">
    <property type="entry name" value="Glycogen Phosphorylase B"/>
    <property type="match status" value="2"/>
</dbReference>
<accession>A0AAN9ECF0</accession>
<dbReference type="PANTHER" id="PTHR11926">
    <property type="entry name" value="GLUCOSYL/GLUCURONOSYL TRANSFERASES"/>
    <property type="match status" value="1"/>
</dbReference>
<dbReference type="InterPro" id="IPR002213">
    <property type="entry name" value="UDP_glucos_trans"/>
</dbReference>
<dbReference type="SUPFAM" id="SSF53756">
    <property type="entry name" value="UDP-Glycosyltransferase/glycogen phosphorylase"/>
    <property type="match status" value="1"/>
</dbReference>
<name>A0AAN9ECF0_CROPI</name>
<dbReference type="CDD" id="cd03784">
    <property type="entry name" value="GT1_Gtf-like"/>
    <property type="match status" value="1"/>
</dbReference>
<keyword evidence="2 4" id="KW-0328">Glycosyltransferase</keyword>
<sequence>MDEIKDRVGSESKHVLMVPYQSQGHINPLLNFSKRLSSKGVRVTIVISIFMSKSMHRLTSTTLPDSIHFETISDGYDQGGFAKVDSIATSLSRFEAIGSKNLRELIQKYDSSDHPINCIVYDNVLPWALDVAKEFGIVGASFLTQMCGVKYIYYNVYHGLLKLPISSTTPLSFPGFPLLELKDMPSFVNEPSSYPAYLELVMNQYINIHKADFILVNSFYKLEDQVVDSMSELFPVLTIGPTVPSFHLDKRVPNDTGNDLNVHQLDSSANAWLKTKPTGSVVYVSFGSIVSMNKEQMEEIALGLKGSGFNFLWVITGLEKKKLSQELFDEMCEGGKGLVMNWIHQLEVLSNQAIGCFITHCGWNSTIEAMSLGVPLVAMPQWTDQPTVAKFIEDVWKVGLRVKANENGIMKREEIEFCLRQVMEKDIGKELRINAMKWRELAIEAVSEGGTSDNNINEFVKNIIRL</sequence>
<dbReference type="EMBL" id="JAYWIO010000008">
    <property type="protein sequence ID" value="KAK7247282.1"/>
    <property type="molecule type" value="Genomic_DNA"/>
</dbReference>
<evidence type="ECO:0000256" key="2">
    <source>
        <dbReference type="ARBA" id="ARBA00022676"/>
    </source>
</evidence>
<dbReference type="GO" id="GO:0080044">
    <property type="term" value="F:quercetin 7-O-glucosyltransferase activity"/>
    <property type="evidence" value="ECO:0007669"/>
    <property type="project" value="TreeGrafter"/>
</dbReference>
<dbReference type="PANTHER" id="PTHR11926:SF1311">
    <property type="entry name" value="UDP-GLYCOSYLTRANSFERASE 74F2"/>
    <property type="match status" value="1"/>
</dbReference>
<gene>
    <name evidence="6" type="ORF">RIF29_42163</name>
</gene>